<dbReference type="GO" id="GO:0006974">
    <property type="term" value="P:DNA damage response"/>
    <property type="evidence" value="ECO:0007669"/>
    <property type="project" value="UniProtKB-KW"/>
</dbReference>
<evidence type="ECO:0000256" key="3">
    <source>
        <dbReference type="ARBA" id="ARBA00022763"/>
    </source>
</evidence>
<dbReference type="InterPro" id="IPR012923">
    <property type="entry name" value="Csm3"/>
</dbReference>
<feature type="compositionally biased region" description="Polar residues" evidence="8">
    <location>
        <begin position="248"/>
        <end position="265"/>
    </location>
</feature>
<evidence type="ECO:0000256" key="8">
    <source>
        <dbReference type="SAM" id="MobiDB-lite"/>
    </source>
</evidence>
<protein>
    <recommendedName>
        <fullName evidence="6">TIMELESS-interacting protein</fullName>
    </recommendedName>
</protein>
<keyword evidence="11" id="KW-1185">Reference proteome</keyword>
<evidence type="ECO:0000256" key="4">
    <source>
        <dbReference type="ARBA" id="ARBA00023242"/>
    </source>
</evidence>
<dbReference type="Pfam" id="PF07962">
    <property type="entry name" value="Swi3"/>
    <property type="match status" value="1"/>
</dbReference>
<keyword evidence="7" id="KW-0175">Coiled coil</keyword>
<evidence type="ECO:0000256" key="2">
    <source>
        <dbReference type="ARBA" id="ARBA00006075"/>
    </source>
</evidence>
<dbReference type="AlphaFoldDB" id="A0AAN7PEE5"/>
<comment type="similarity">
    <text evidence="2 6">Belongs to the CSM3 family.</text>
</comment>
<comment type="caution">
    <text evidence="10">The sequence shown here is derived from an EMBL/GenBank/DDBJ whole genome shotgun (WGS) entry which is preliminary data.</text>
</comment>
<sequence length="271" mass="31649">MSDDGHPFSEEEIEIVEENNEVVEERNDEEELQTTENPQETTDATQTQEIKVKKVRNPQPKLDSQRLKGARGIQTIEGIFEKVKFKGRGHEEEDLKTVLRGYEYWCHRLFPKFKFEDCIEKIERLGSKKDVQTHIKKIRMNLLCLDEINDAPNDEEVESQQDPFNQLLTMPTQQSESLNTETEQYELSEEQLERIRTNRERALKRRRELIEQKNASAVNSEQSEDVNDVRIFETMDVSVEEANDSESHTLNANEFLTGEPSTSSVRDLEEE</sequence>
<comment type="function">
    <text evidence="6">Plays an important role in the control of DNA replication and the maintenance of replication fork stability.</text>
</comment>
<dbReference type="GO" id="GO:0031298">
    <property type="term" value="C:replication fork protection complex"/>
    <property type="evidence" value="ECO:0007669"/>
    <property type="project" value="TreeGrafter"/>
</dbReference>
<evidence type="ECO:0000256" key="1">
    <source>
        <dbReference type="ARBA" id="ARBA00004123"/>
    </source>
</evidence>
<name>A0AAN7PEE5_9COLE</name>
<evidence type="ECO:0000256" key="7">
    <source>
        <dbReference type="SAM" id="Coils"/>
    </source>
</evidence>
<dbReference type="GO" id="GO:0031297">
    <property type="term" value="P:replication fork processing"/>
    <property type="evidence" value="ECO:0007669"/>
    <property type="project" value="UniProtKB-UniRule"/>
</dbReference>
<evidence type="ECO:0000313" key="11">
    <source>
        <dbReference type="Proteomes" id="UP001353858"/>
    </source>
</evidence>
<feature type="compositionally biased region" description="Acidic residues" evidence="8">
    <location>
        <begin position="10"/>
        <end position="33"/>
    </location>
</feature>
<feature type="region of interest" description="Disordered" evidence="8">
    <location>
        <begin position="238"/>
        <end position="271"/>
    </location>
</feature>
<evidence type="ECO:0000256" key="5">
    <source>
        <dbReference type="ARBA" id="ARBA00023306"/>
    </source>
</evidence>
<evidence type="ECO:0000313" key="10">
    <source>
        <dbReference type="EMBL" id="KAK4883764.1"/>
    </source>
</evidence>
<keyword evidence="3 6" id="KW-0227">DNA damage</keyword>
<feature type="compositionally biased region" description="Polar residues" evidence="8">
    <location>
        <begin position="34"/>
        <end position="49"/>
    </location>
</feature>
<dbReference type="GO" id="GO:0043111">
    <property type="term" value="P:replication fork arrest"/>
    <property type="evidence" value="ECO:0007669"/>
    <property type="project" value="TreeGrafter"/>
</dbReference>
<dbReference type="EMBL" id="JARPUR010000001">
    <property type="protein sequence ID" value="KAK4883764.1"/>
    <property type="molecule type" value="Genomic_DNA"/>
</dbReference>
<comment type="subcellular location">
    <subcellularLocation>
        <location evidence="1 6">Nucleus</location>
    </subcellularLocation>
</comment>
<accession>A0AAN7PEE5</accession>
<feature type="domain" description="Chromosome segregation in meiosis protein 3" evidence="9">
    <location>
        <begin position="61"/>
        <end position="141"/>
    </location>
</feature>
<keyword evidence="5 6" id="KW-0131">Cell cycle</keyword>
<gene>
    <name evidence="10" type="ORF">RN001_000035</name>
</gene>
<dbReference type="PANTHER" id="PTHR13220">
    <property type="entry name" value="TIMELESS INTERACTING-RELATED"/>
    <property type="match status" value="1"/>
</dbReference>
<dbReference type="PANTHER" id="PTHR13220:SF11">
    <property type="entry name" value="TIMELESS-INTERACTING PROTEIN"/>
    <property type="match status" value="1"/>
</dbReference>
<proteinExistence type="inferred from homology"/>
<dbReference type="GO" id="GO:0000076">
    <property type="term" value="P:DNA replication checkpoint signaling"/>
    <property type="evidence" value="ECO:0007669"/>
    <property type="project" value="UniProtKB-UniRule"/>
</dbReference>
<evidence type="ECO:0000259" key="9">
    <source>
        <dbReference type="Pfam" id="PF07962"/>
    </source>
</evidence>
<dbReference type="InterPro" id="IPR040038">
    <property type="entry name" value="TIPIN/Csm3/Swi3"/>
</dbReference>
<reference evidence="11" key="1">
    <citation type="submission" date="2023-01" db="EMBL/GenBank/DDBJ databases">
        <title>Key to firefly adult light organ development and bioluminescence: homeobox transcription factors regulate luciferase expression and transportation to peroxisome.</title>
        <authorList>
            <person name="Fu X."/>
        </authorList>
    </citation>
    <scope>NUCLEOTIDE SEQUENCE [LARGE SCALE GENOMIC DNA]</scope>
</reference>
<dbReference type="Proteomes" id="UP001353858">
    <property type="component" value="Unassembled WGS sequence"/>
</dbReference>
<feature type="coiled-coil region" evidence="7">
    <location>
        <begin position="178"/>
        <end position="212"/>
    </location>
</feature>
<dbReference type="GO" id="GO:0003677">
    <property type="term" value="F:DNA binding"/>
    <property type="evidence" value="ECO:0007669"/>
    <property type="project" value="TreeGrafter"/>
</dbReference>
<keyword evidence="4 6" id="KW-0539">Nucleus</keyword>
<organism evidence="10 11">
    <name type="scientific">Aquatica leii</name>
    <dbReference type="NCBI Taxonomy" id="1421715"/>
    <lineage>
        <taxon>Eukaryota</taxon>
        <taxon>Metazoa</taxon>
        <taxon>Ecdysozoa</taxon>
        <taxon>Arthropoda</taxon>
        <taxon>Hexapoda</taxon>
        <taxon>Insecta</taxon>
        <taxon>Pterygota</taxon>
        <taxon>Neoptera</taxon>
        <taxon>Endopterygota</taxon>
        <taxon>Coleoptera</taxon>
        <taxon>Polyphaga</taxon>
        <taxon>Elateriformia</taxon>
        <taxon>Elateroidea</taxon>
        <taxon>Lampyridae</taxon>
        <taxon>Luciolinae</taxon>
        <taxon>Aquatica</taxon>
    </lineage>
</organism>
<feature type="region of interest" description="Disordered" evidence="8">
    <location>
        <begin position="1"/>
        <end position="62"/>
    </location>
</feature>
<evidence type="ECO:0000256" key="6">
    <source>
        <dbReference type="RuleBase" id="RU366049"/>
    </source>
</evidence>